<sequence>MPAQAPKTCLMSRSKQLESIHSMQKMLGLHITQAAFEAQFKDINDKSSRGKDSDVEDLVLALAAITKRQYLAERILYVSRFVCISFIFNQKSSRLPQQLQRTPVWNGSAIGTSRNVSESGMLTCFFRITEGAVILYCSCVVEAIMAHERLVISFHFAAYKIASSIAETKGFKKCVGVMIL</sequence>
<gene>
    <name evidence="1" type="ORF">VP01_1279g2</name>
</gene>
<accession>A0A0L6VP29</accession>
<dbReference type="AlphaFoldDB" id="A0A0L6VP29"/>
<reference evidence="1 2" key="1">
    <citation type="submission" date="2015-08" db="EMBL/GenBank/DDBJ databases">
        <title>Next Generation Sequencing and Analysis of the Genome of Puccinia sorghi L Schw, the Causal Agent of Maize Common Rust.</title>
        <authorList>
            <person name="Rochi L."/>
            <person name="Burguener G."/>
            <person name="Darino M."/>
            <person name="Turjanski A."/>
            <person name="Kreff E."/>
            <person name="Dieguez M.J."/>
            <person name="Sacco F."/>
        </authorList>
    </citation>
    <scope>NUCLEOTIDE SEQUENCE [LARGE SCALE GENOMIC DNA]</scope>
    <source>
        <strain evidence="1 2">RO10H11247</strain>
    </source>
</reference>
<dbReference type="VEuPathDB" id="FungiDB:VP01_1279g2"/>
<proteinExistence type="predicted"/>
<dbReference type="EMBL" id="LAVV01003109">
    <property type="protein sequence ID" value="KNZ62372.1"/>
    <property type="molecule type" value="Genomic_DNA"/>
</dbReference>
<evidence type="ECO:0000313" key="2">
    <source>
        <dbReference type="Proteomes" id="UP000037035"/>
    </source>
</evidence>
<name>A0A0L6VP29_9BASI</name>
<dbReference type="Proteomes" id="UP000037035">
    <property type="component" value="Unassembled WGS sequence"/>
</dbReference>
<keyword evidence="2" id="KW-1185">Reference proteome</keyword>
<organism evidence="1 2">
    <name type="scientific">Puccinia sorghi</name>
    <dbReference type="NCBI Taxonomy" id="27349"/>
    <lineage>
        <taxon>Eukaryota</taxon>
        <taxon>Fungi</taxon>
        <taxon>Dikarya</taxon>
        <taxon>Basidiomycota</taxon>
        <taxon>Pucciniomycotina</taxon>
        <taxon>Pucciniomycetes</taxon>
        <taxon>Pucciniales</taxon>
        <taxon>Pucciniaceae</taxon>
        <taxon>Puccinia</taxon>
    </lineage>
</organism>
<evidence type="ECO:0000313" key="1">
    <source>
        <dbReference type="EMBL" id="KNZ62372.1"/>
    </source>
</evidence>
<protein>
    <submittedName>
        <fullName evidence="1">Uncharacterized protein</fullName>
    </submittedName>
</protein>
<comment type="caution">
    <text evidence="1">The sequence shown here is derived from an EMBL/GenBank/DDBJ whole genome shotgun (WGS) entry which is preliminary data.</text>
</comment>